<protein>
    <submittedName>
        <fullName evidence="3">Putative ATPase</fullName>
    </submittedName>
</protein>
<dbReference type="InterPro" id="IPR029016">
    <property type="entry name" value="GAF-like_dom_sf"/>
</dbReference>
<dbReference type="EMBL" id="QJJU01000057">
    <property type="protein sequence ID" value="PXW95599.1"/>
    <property type="molecule type" value="Genomic_DNA"/>
</dbReference>
<dbReference type="InterPro" id="IPR003018">
    <property type="entry name" value="GAF"/>
</dbReference>
<dbReference type="InterPro" id="IPR008266">
    <property type="entry name" value="Tyr_kinase_AS"/>
</dbReference>
<dbReference type="Gene3D" id="1.10.510.10">
    <property type="entry name" value="Transferase(Phosphotransferase) domain 1"/>
    <property type="match status" value="1"/>
</dbReference>
<dbReference type="SUPFAM" id="SSF56112">
    <property type="entry name" value="Protein kinase-like (PK-like)"/>
    <property type="match status" value="1"/>
</dbReference>
<keyword evidence="4" id="KW-1185">Reference proteome</keyword>
<dbReference type="InterPro" id="IPR027417">
    <property type="entry name" value="P-loop_NTPase"/>
</dbReference>
<name>A0A318GZG1_9MYCO</name>
<dbReference type="Pfam" id="PF02518">
    <property type="entry name" value="HATPase_c"/>
    <property type="match status" value="1"/>
</dbReference>
<dbReference type="GO" id="GO:0005524">
    <property type="term" value="F:ATP binding"/>
    <property type="evidence" value="ECO:0007669"/>
    <property type="project" value="InterPro"/>
</dbReference>
<evidence type="ECO:0000259" key="2">
    <source>
        <dbReference type="PROSITE" id="PS50011"/>
    </source>
</evidence>
<dbReference type="InterPro" id="IPR011009">
    <property type="entry name" value="Kinase-like_dom_sf"/>
</dbReference>
<dbReference type="SUPFAM" id="SSF52540">
    <property type="entry name" value="P-loop containing nucleoside triphosphate hydrolases"/>
    <property type="match status" value="1"/>
</dbReference>
<dbReference type="SMART" id="SM00065">
    <property type="entry name" value="GAF"/>
    <property type="match status" value="3"/>
</dbReference>
<dbReference type="Pfam" id="PF01590">
    <property type="entry name" value="GAF"/>
    <property type="match status" value="2"/>
</dbReference>
<dbReference type="InterPro" id="IPR036890">
    <property type="entry name" value="HATPase_C_sf"/>
</dbReference>
<dbReference type="CDD" id="cd16917">
    <property type="entry name" value="HATPase_UhpB-NarQ-NarX-like"/>
    <property type="match status" value="1"/>
</dbReference>
<dbReference type="SUPFAM" id="SSF55781">
    <property type="entry name" value="GAF domain-like"/>
    <property type="match status" value="3"/>
</dbReference>
<dbReference type="GO" id="GO:0046983">
    <property type="term" value="F:protein dimerization activity"/>
    <property type="evidence" value="ECO:0007669"/>
    <property type="project" value="InterPro"/>
</dbReference>
<reference evidence="4" key="1">
    <citation type="submission" date="2018-05" db="EMBL/GenBank/DDBJ databases">
        <authorList>
            <person name="Deangelis K."/>
            <person name="Huntemann M."/>
            <person name="Clum A."/>
            <person name="Pillay M."/>
            <person name="Palaniappan K."/>
            <person name="Varghese N."/>
            <person name="Mikhailova N."/>
            <person name="Stamatis D."/>
            <person name="Reddy T."/>
            <person name="Daum C."/>
            <person name="Shapiro N."/>
            <person name="Ivanova N."/>
            <person name="Kyrpides N."/>
            <person name="Woyke T."/>
        </authorList>
    </citation>
    <scope>NUCLEOTIDE SEQUENCE [LARGE SCALE GENOMIC DNA]</scope>
    <source>
        <strain evidence="4">GAS496</strain>
    </source>
</reference>
<dbReference type="Gene3D" id="3.30.450.40">
    <property type="match status" value="3"/>
</dbReference>
<dbReference type="PROSITE" id="PS00109">
    <property type="entry name" value="PROTEIN_KINASE_TYR"/>
    <property type="match status" value="1"/>
</dbReference>
<sequence>MSQGAIIPNRGSPVRTQVVHESRRTRITRLFFPERTLICKEPLGPDAQRRLRHEVEMLERLRGVDGVAHLVHAPPDPRSIVLEDAGASSLRESATPLASDELIELAICLVRAVSGMHRRGVMHGDITPANVVVSGDGALCLVDFALATSLADIRPDFTHHTKIAGTLAYLAPERTGRTGRVVDQRADLYALGATLFELATGEPPFGTDDPLRLTHDHLARVPVAPHELNPAVPATLSAIILHLLEKEPDNRYQSADGLIYDLQRLQDAPPGPGAAPPPVGRHDLPARLLPPSRLVGRDNEMTSLRAAFDGALAGECRAALIGGVPGVGKTALVDELRAVVTRSDGWFVAGKSDMYRRDLEFDAINQALRAVGRLLLAEPEDQLAQFRQRISVAVGANAGLLTAILPEFASLLTVPADPGNPLTAQMRAQHAEMEVLRAVASRSRPLVVFLDDLQWAGHTSLSFVDLVLNEEHLEGLLLVGAYRDDDGDGSHLLTPMVARWQQHPRIHNVSLENLPESGALGMVAEMLHIDRLAATTLAELIEPLTRGNPYEIVELLNALRRDGVLTATADGWRWDAAAVHAHLGQSELAGLLAARVAAMPASSQAIVEAMACLGGRAELGMLQTATAEPLNVLEHVLAPALEDGLLVMESGLREAVQFRHDRAREVVLGGLAPQQRRTLQLAMARRLAEVPERFAVAAEQYLPVIDVVDDAAERGGVVALLRRAADQAALTGDYSLRDSLLAAALRLIDPSETETLVEVHTGRHAALYSLGRFEAADEEYRVIEELCTTATQRADATVVQLLSLTQRGRLMDAVSFGLESLAELGITVPSVDRLATELDNQFDHLYRWLDHTDGKDDLARPPITDPTLIAATRLMNAILPCLFVCDHAKNVWLSLEALRIWIEYGPGPTLVGPASTAAFATVTQRGDYAAAYRAARRILTFGEARGYEPDASHARFLFSVLCSWFEPVEHCVQAGQMARDRLIAGGDLTYAGYAWQSVVAGLLDCAPSLDTFVAEVDAGLAFARRIGAESTIECFESYRWLAGVLSGENPAAATVAVERYAGNPQTLFFAHITRAVGAAISADPVGLARHTAAAMPLLATVIGHYVGAVAHVLHALAVAGQARETDGEERDALLAELDEVTRWLAARAADAPTNFLHLLRLVEAERAWAVSDFRAAVLAFDAARREAGRHQRPWHRALIAEREARLYLAHGVEHTGYELLAEARQHYLAWGATAKVDQLDWAYPVLRPTTDSSTDHLDDQLAERAHRRSNVTTGMIDMLGIVSASQALSSETDIDGLQARVAETLRAMTGATGVRLLLWSDDQRDWLPPAPGDADAVAVDGTDPERARPMSVLRYVQRTCEPLVVDDALRDDRFARDPYFATISCCSVLAVPIVSRGALQAVLVLENCLMRGSFTAERLDAVKLIAGQLTVSVDNAQLYAEYRHIADDQAALRRVATLVARGAEPSEVFGAVTDEARRCLRMKTAGLWRCEANGEITLLAAAADPELLAKWPAGTRTPVVGDNLASAVLSTGAPARMDDYENATGPIAARVRELGVRGAVGVPIIADGRVWGLLVVGSIRPGPMPVGTETRMSDFAELVGTAIANAATRHELRASRDSLGVLATQQAALRRAATLVARGVSPSVVFSAVAEEMARCLKVENAEVHRYQDDGAASVVVASFAESGMPHIPLGEHRSLEGENVSEKVWRTGRPARMDSYEHAPGSNAARMRELGIRSRVGVPIMADERVWGMAVVGSSRPEPLPADTEVRVAEFAELLATAITAAATRVELIKSRGRIVAAGDETRRRLERNLHDGAQQRAVSLGLQLRLAEQRVPPELGELTEHLSQIGSAAAELSEELREISHGLHPAALARAGLVPAIKALVRRSTLPVTLDAAVPRRLPETVEVAAYYVVAEALTNAAKHAEASEVIVRVTDGAEVLSLQVRDNGVGGADFGDGSGLIGLKDRVEALGGQLAMSSPVGDGTSLTATIPLDQAG</sequence>
<dbReference type="PROSITE" id="PS50011">
    <property type="entry name" value="PROTEIN_KINASE_DOM"/>
    <property type="match status" value="1"/>
</dbReference>
<feature type="region of interest" description="Disordered" evidence="1">
    <location>
        <begin position="267"/>
        <end position="286"/>
    </location>
</feature>
<dbReference type="InterPro" id="IPR053159">
    <property type="entry name" value="Hybrid_Histidine_Kinase"/>
</dbReference>
<evidence type="ECO:0000313" key="3">
    <source>
        <dbReference type="EMBL" id="PXW95599.1"/>
    </source>
</evidence>
<dbReference type="OrthoDB" id="5242012at2"/>
<dbReference type="InterPro" id="IPR000719">
    <property type="entry name" value="Prot_kinase_dom"/>
</dbReference>
<dbReference type="Gene3D" id="1.20.5.1930">
    <property type="match status" value="1"/>
</dbReference>
<dbReference type="SMART" id="SM00220">
    <property type="entry name" value="S_TKc"/>
    <property type="match status" value="1"/>
</dbReference>
<dbReference type="CDD" id="cd14014">
    <property type="entry name" value="STKc_PknB_like"/>
    <property type="match status" value="1"/>
</dbReference>
<dbReference type="GO" id="GO:0000155">
    <property type="term" value="F:phosphorelay sensor kinase activity"/>
    <property type="evidence" value="ECO:0007669"/>
    <property type="project" value="InterPro"/>
</dbReference>
<dbReference type="InterPro" id="IPR011712">
    <property type="entry name" value="Sig_transdc_His_kin_sub3_dim/P"/>
</dbReference>
<evidence type="ECO:0000313" key="4">
    <source>
        <dbReference type="Proteomes" id="UP000247781"/>
    </source>
</evidence>
<feature type="domain" description="Protein kinase" evidence="2">
    <location>
        <begin position="1"/>
        <end position="265"/>
    </location>
</feature>
<gene>
    <name evidence="3" type="ORF">C8E89_1572</name>
</gene>
<dbReference type="Gene3D" id="3.30.565.10">
    <property type="entry name" value="Histidine kinase-like ATPase, C-terminal domain"/>
    <property type="match status" value="1"/>
</dbReference>
<dbReference type="Pfam" id="PF13185">
    <property type="entry name" value="GAF_2"/>
    <property type="match status" value="1"/>
</dbReference>
<organism evidence="3 4">
    <name type="scientific">Mycolicibacterium moriokaense</name>
    <dbReference type="NCBI Taxonomy" id="39691"/>
    <lineage>
        <taxon>Bacteria</taxon>
        <taxon>Bacillati</taxon>
        <taxon>Actinomycetota</taxon>
        <taxon>Actinomycetes</taxon>
        <taxon>Mycobacteriales</taxon>
        <taxon>Mycobacteriaceae</taxon>
        <taxon>Mycolicibacterium</taxon>
    </lineage>
</organism>
<evidence type="ECO:0000256" key="1">
    <source>
        <dbReference type="SAM" id="MobiDB-lite"/>
    </source>
</evidence>
<dbReference type="RefSeq" id="WP_110320337.1">
    <property type="nucleotide sequence ID" value="NZ_QJJU01000057.1"/>
</dbReference>
<proteinExistence type="predicted"/>
<dbReference type="PANTHER" id="PTHR43642:SF1">
    <property type="entry name" value="HYBRID SIGNAL TRANSDUCTION HISTIDINE KINASE G"/>
    <property type="match status" value="1"/>
</dbReference>
<dbReference type="Pfam" id="PF00069">
    <property type="entry name" value="Pkinase"/>
    <property type="match status" value="1"/>
</dbReference>
<comment type="caution">
    <text evidence="3">The sequence shown here is derived from an EMBL/GenBank/DDBJ whole genome shotgun (WGS) entry which is preliminary data.</text>
</comment>
<dbReference type="Pfam" id="PF13191">
    <property type="entry name" value="AAA_16"/>
    <property type="match status" value="1"/>
</dbReference>
<dbReference type="SUPFAM" id="SSF55874">
    <property type="entry name" value="ATPase domain of HSP90 chaperone/DNA topoisomerase II/histidine kinase"/>
    <property type="match status" value="1"/>
</dbReference>
<dbReference type="Pfam" id="PF07730">
    <property type="entry name" value="HisKA_3"/>
    <property type="match status" value="1"/>
</dbReference>
<dbReference type="InterPro" id="IPR041664">
    <property type="entry name" value="AAA_16"/>
</dbReference>
<reference evidence="3 4" key="2">
    <citation type="submission" date="2018-06" db="EMBL/GenBank/DDBJ databases">
        <title>Sequencing of bacterial isolates from soil warming experiment in Harvard Forest, Massachusetts, USA.</title>
        <authorList>
            <person name="Deangelis K.PhD."/>
        </authorList>
    </citation>
    <scope>NUCLEOTIDE SEQUENCE [LARGE SCALE GENOMIC DNA]</scope>
    <source>
        <strain evidence="3 4">GAS496</strain>
    </source>
</reference>
<dbReference type="Proteomes" id="UP000247781">
    <property type="component" value="Unassembled WGS sequence"/>
</dbReference>
<dbReference type="SMART" id="SM00387">
    <property type="entry name" value="HATPase_c"/>
    <property type="match status" value="1"/>
</dbReference>
<dbReference type="PANTHER" id="PTHR43642">
    <property type="entry name" value="HYBRID SIGNAL TRANSDUCTION HISTIDINE KINASE G"/>
    <property type="match status" value="1"/>
</dbReference>
<feature type="compositionally biased region" description="Pro residues" evidence="1">
    <location>
        <begin position="269"/>
        <end position="279"/>
    </location>
</feature>
<dbReference type="GO" id="GO:0016020">
    <property type="term" value="C:membrane"/>
    <property type="evidence" value="ECO:0007669"/>
    <property type="project" value="InterPro"/>
</dbReference>
<accession>A0A318GZG1</accession>
<dbReference type="InterPro" id="IPR003594">
    <property type="entry name" value="HATPase_dom"/>
</dbReference>